<evidence type="ECO:0000256" key="6">
    <source>
        <dbReference type="ARBA" id="ARBA00022989"/>
    </source>
</evidence>
<keyword evidence="1 9" id="KW-1003">Cell membrane</keyword>
<keyword evidence="11" id="KW-1185">Reference proteome</keyword>
<gene>
    <name evidence="9 10" type="primary">lpxL</name>
    <name evidence="10" type="ORF">EIK76_09835</name>
</gene>
<protein>
    <recommendedName>
        <fullName evidence="9">Lipid A biosynthesis acyltransferase</fullName>
        <ecNumber evidence="9">2.3.1.241</ecNumber>
    </recommendedName>
    <alternativeName>
        <fullName evidence="9">Kdo(2)-lipid IV(A) acyltransferase</fullName>
    </alternativeName>
</protein>
<keyword evidence="4 9" id="KW-0812">Transmembrane</keyword>
<dbReference type="InterPro" id="IPR004960">
    <property type="entry name" value="LipA_acyltrans"/>
</dbReference>
<evidence type="ECO:0000256" key="5">
    <source>
        <dbReference type="ARBA" id="ARBA00022985"/>
    </source>
</evidence>
<evidence type="ECO:0000313" key="10">
    <source>
        <dbReference type="EMBL" id="RRJ21175.1"/>
    </source>
</evidence>
<keyword evidence="2 9" id="KW-0997">Cell inner membrane</keyword>
<keyword evidence="6 9" id="KW-1133">Transmembrane helix</keyword>
<comment type="function">
    <text evidence="9">Catalyzes the transfer of an acyl chain from an acyl-[acyl-carrier-protein] (ACP) to a Kdo(2)-lipid IV(A) to form a Kdo(2)-(acyl)-lipid IV(A).</text>
</comment>
<evidence type="ECO:0000256" key="3">
    <source>
        <dbReference type="ARBA" id="ARBA00022679"/>
    </source>
</evidence>
<reference evidence="10 11" key="1">
    <citation type="submission" date="2018-11" db="EMBL/GenBank/DDBJ databases">
        <title>Draft genome analysis of Rheinheimera mesophila isolated from an industrial waste site.</title>
        <authorList>
            <person name="Yu Q."/>
            <person name="Qi Y."/>
            <person name="Zhang H."/>
            <person name="Lu Y."/>
            <person name="Pu J."/>
        </authorList>
    </citation>
    <scope>NUCLEOTIDE SEQUENCE [LARGE SCALE GENOMIC DNA]</scope>
    <source>
        <strain evidence="10 11">IITR13</strain>
    </source>
</reference>
<dbReference type="PANTHER" id="PTHR30606:SF9">
    <property type="entry name" value="LIPID A BIOSYNTHESIS LAUROYLTRANSFERASE"/>
    <property type="match status" value="1"/>
</dbReference>
<dbReference type="Proteomes" id="UP000276260">
    <property type="component" value="Unassembled WGS sequence"/>
</dbReference>
<feature type="transmembrane region" description="Helical" evidence="9">
    <location>
        <begin position="20"/>
        <end position="48"/>
    </location>
</feature>
<dbReference type="OrthoDB" id="9803456at2"/>
<keyword evidence="7 9" id="KW-0472">Membrane</keyword>
<sequence length="307" mass="35879">MVHVPRFTIGFLHPKHWPLWFALGLMWLLLWLPYPVLMKLGEGVGWLLMKTMKSRVKVTRRNLELCFPDMPKDEREALVKQNFKETGKAAFETFIGWWWPDWRARPLCHFTGKEHIQAILDQGKGVLLLSGHFLSLEMIARTFGFHCPAVGFYRPNDNEIMEYFQYHGRVRSNRYLIGKRDVRTMINALNEKEVCFYLPDQDYGRNKAEFVPFFAVKETATTTGTLLFAGSANCETVPIHCYRLPGYQGYRVDALPAFENFPSGDAKADVTRVNQWLEQGILAHPEQYMWLHRRFKTRPNPDDPSLY</sequence>
<dbReference type="EMBL" id="RRCF01000002">
    <property type="protein sequence ID" value="RRJ21175.1"/>
    <property type="molecule type" value="Genomic_DNA"/>
</dbReference>
<comment type="caution">
    <text evidence="10">The sequence shown here is derived from an EMBL/GenBank/DDBJ whole genome shotgun (WGS) entry which is preliminary data.</text>
</comment>
<evidence type="ECO:0000256" key="4">
    <source>
        <dbReference type="ARBA" id="ARBA00022692"/>
    </source>
</evidence>
<dbReference type="NCBIfam" id="TIGR02207">
    <property type="entry name" value="lipid_A_htrB"/>
    <property type="match status" value="1"/>
</dbReference>
<comment type="subcellular location">
    <subcellularLocation>
        <location evidence="9">Cell inner membrane</location>
        <topology evidence="9">Single-pass membrane protein</topology>
    </subcellularLocation>
</comment>
<evidence type="ECO:0000256" key="1">
    <source>
        <dbReference type="ARBA" id="ARBA00022475"/>
    </source>
</evidence>
<evidence type="ECO:0000256" key="7">
    <source>
        <dbReference type="ARBA" id="ARBA00023136"/>
    </source>
</evidence>
<evidence type="ECO:0000256" key="9">
    <source>
        <dbReference type="HAMAP-Rule" id="MF_01942"/>
    </source>
</evidence>
<accession>A0A3P3QJF1</accession>
<dbReference type="UniPathway" id="UPA00030"/>
<dbReference type="GO" id="GO:0036104">
    <property type="term" value="P:Kdo2-lipid A biosynthetic process"/>
    <property type="evidence" value="ECO:0007669"/>
    <property type="project" value="UniProtKB-UniRule"/>
</dbReference>
<feature type="short sequence motif" description="HXXXXD motif" evidence="9">
    <location>
        <begin position="132"/>
        <end position="137"/>
    </location>
</feature>
<dbReference type="AlphaFoldDB" id="A0A3P3QJF1"/>
<comment type="catalytic activity">
    <reaction evidence="9">
        <text>an alpha-Kdo-(2-&gt;4)-alpha-Kdo-(2-&gt;6)-lipid IVA + a fatty acyl-[ACP] = an alpha-Kdo-(2-&gt;4)-alpha-Kdo-(2-&gt;6)-(acyl)-lipid IVA + holo-[ACP]</text>
        <dbReference type="Rhea" id="RHEA:69396"/>
        <dbReference type="Rhea" id="RHEA-COMP:9685"/>
        <dbReference type="Rhea" id="RHEA-COMP:14125"/>
        <dbReference type="ChEBI" id="CHEBI:64479"/>
        <dbReference type="ChEBI" id="CHEBI:138651"/>
        <dbReference type="ChEBI" id="CHEBI:176429"/>
        <dbReference type="ChEBI" id="CHEBI:176430"/>
        <dbReference type="EC" id="2.3.1.241"/>
    </reaction>
</comment>
<evidence type="ECO:0000256" key="2">
    <source>
        <dbReference type="ARBA" id="ARBA00022519"/>
    </source>
</evidence>
<dbReference type="CDD" id="cd07984">
    <property type="entry name" value="LPLAT_LABLAT-like"/>
    <property type="match status" value="1"/>
</dbReference>
<dbReference type="UniPathway" id="UPA00360">
    <property type="reaction ID" value="UER00485"/>
</dbReference>
<organism evidence="10 11">
    <name type="scientific">Rheinheimera mesophila</name>
    <dbReference type="NCBI Taxonomy" id="1547515"/>
    <lineage>
        <taxon>Bacteria</taxon>
        <taxon>Pseudomonadati</taxon>
        <taxon>Pseudomonadota</taxon>
        <taxon>Gammaproteobacteria</taxon>
        <taxon>Chromatiales</taxon>
        <taxon>Chromatiaceae</taxon>
        <taxon>Rheinheimera</taxon>
    </lineage>
</organism>
<dbReference type="GO" id="GO:0008913">
    <property type="term" value="F:Kdo2-lipid IVA acyltransferase activity"/>
    <property type="evidence" value="ECO:0007669"/>
    <property type="project" value="UniProtKB-EC"/>
</dbReference>
<keyword evidence="3 9" id="KW-0808">Transferase</keyword>
<proteinExistence type="inferred from homology"/>
<comment type="pathway">
    <text evidence="9">Glycolipid biosynthesis; KDO(2)-lipid A biosynthesis; KDO(2)-lipid A from CMP-3-deoxy-D-manno-octulosonate and lipid IV(A): step 3/4.</text>
</comment>
<name>A0A3P3QJF1_9GAMM</name>
<dbReference type="InterPro" id="IPR011920">
    <property type="entry name" value="Lipid_A_LpxL_LpxP"/>
</dbReference>
<evidence type="ECO:0000313" key="11">
    <source>
        <dbReference type="Proteomes" id="UP000276260"/>
    </source>
</evidence>
<dbReference type="GO" id="GO:0009103">
    <property type="term" value="P:lipopolysaccharide biosynthetic process"/>
    <property type="evidence" value="ECO:0007669"/>
    <property type="project" value="UniProtKB-UniRule"/>
</dbReference>
<comment type="similarity">
    <text evidence="9">Belongs to the LpxL/LpxM/LpxP family.</text>
</comment>
<comment type="pathway">
    <text evidence="9">Bacterial outer membrane biogenesis; lipopolysaccharide biosynthesis.</text>
</comment>
<keyword evidence="8 9" id="KW-0012">Acyltransferase</keyword>
<dbReference type="GO" id="GO:0005886">
    <property type="term" value="C:plasma membrane"/>
    <property type="evidence" value="ECO:0007669"/>
    <property type="project" value="UniProtKB-SubCell"/>
</dbReference>
<dbReference type="EC" id="2.3.1.241" evidence="9"/>
<evidence type="ECO:0000256" key="8">
    <source>
        <dbReference type="ARBA" id="ARBA00023315"/>
    </source>
</evidence>
<dbReference type="GO" id="GO:0009245">
    <property type="term" value="P:lipid A biosynthetic process"/>
    <property type="evidence" value="ECO:0007669"/>
    <property type="project" value="InterPro"/>
</dbReference>
<dbReference type="PIRSF" id="PIRSF026649">
    <property type="entry name" value="MsbB"/>
    <property type="match status" value="1"/>
</dbReference>
<dbReference type="PANTHER" id="PTHR30606">
    <property type="entry name" value="LIPID A BIOSYNTHESIS LAUROYL ACYLTRANSFERASE"/>
    <property type="match status" value="1"/>
</dbReference>
<dbReference type="Pfam" id="PF03279">
    <property type="entry name" value="Lip_A_acyltrans"/>
    <property type="match status" value="1"/>
</dbReference>
<keyword evidence="5 9" id="KW-0448">Lipopolysaccharide biosynthesis</keyword>
<dbReference type="RefSeq" id="WP_046519717.1">
    <property type="nucleotide sequence ID" value="NZ_LAVS01000016.1"/>
</dbReference>
<dbReference type="HAMAP" id="MF_01942">
    <property type="entry name" value="Lipid_A_LpxL_LpxP"/>
    <property type="match status" value="1"/>
</dbReference>